<comment type="caution">
    <text evidence="6">The sequence shown here is derived from an EMBL/GenBank/DDBJ whole genome shotgun (WGS) entry which is preliminary data.</text>
</comment>
<sequence length="721" mass="79623">MLVIYKTTGELQYFQNVGNVAFADQVIKTYMLCFKHCFLPLQDSPVFKYIDSLSPIEQAKSSQTDNAFNSLAFLSPSSLFPSPQINCHRESRFSVKRHHFSADLNTRVLQSSNESNAGQEASKAVEQSGLYDEHPGCLSNDSSSKGISSDLFDKQSDLAVELPGTSKYDCRSPDDNLEACDALLKKTSLEVVEQERSPFQRSRDEWKERQRSFENERDLRKIRRIKPSEEAAGCGWVAVVSDVADMLTVNTSIIHENSDGQDQRTVDSGTTSFISNIPEFLLDNANNLENAESGDHQGSCKQNELGESVTDQTSCILSTCLPDKSVVTDSSLKKDDKGEKCSQLSRQRSIRRRCLVFEKSPGFGLHLNSLPNILKGGQNPPNKSILSSMKMGEVPSDNGTAVAENYSEAPASVGGTDADHNTPEKKRHFELVEESASCKRCNCKRSKCLKLYCDCFAAGLYCIEPCSCLDCFNKPIHEKMVLETRKQIESRNPQAFAPKVIRSTDSVLDSWGENNKTPASARHKRGCNCRKSSCLKKYCECFQAGVGCSPSCRCEGCKNSFGRKDGCDESGSDGESLEACEKNASDKNSHDIVTHKNAEEHQDFPVPSNISRLPLAYSGKFTGSFPHSIRSSSQLCNTPEHGSSESSLCQSKFNSNLQAIPEDETPKVLKHKCLPLVPKTNSPPNSKRVSPPHHECSSSTAQRSRKLILKSIPSFPSFCPP</sequence>
<evidence type="ECO:0000256" key="3">
    <source>
        <dbReference type="ARBA" id="ARBA00023242"/>
    </source>
</evidence>
<dbReference type="SMART" id="SM01114">
    <property type="entry name" value="CXC"/>
    <property type="match status" value="2"/>
</dbReference>
<dbReference type="GO" id="GO:0003700">
    <property type="term" value="F:DNA-binding transcription factor activity"/>
    <property type="evidence" value="ECO:0007669"/>
    <property type="project" value="InterPro"/>
</dbReference>
<feature type="region of interest" description="Disordered" evidence="4">
    <location>
        <begin position="111"/>
        <end position="144"/>
    </location>
</feature>
<evidence type="ECO:0000256" key="2">
    <source>
        <dbReference type="ARBA" id="ARBA00007267"/>
    </source>
</evidence>
<dbReference type="PANTHER" id="PTHR46159">
    <property type="entry name" value="PROTEIN TESMIN/TSO1-LIKE CXC 2"/>
    <property type="match status" value="1"/>
</dbReference>
<feature type="domain" description="CRC" evidence="5">
    <location>
        <begin position="437"/>
        <end position="562"/>
    </location>
</feature>
<comment type="subcellular location">
    <subcellularLocation>
        <location evidence="1">Nucleus</location>
    </subcellularLocation>
</comment>
<accession>A0A7J8NLP0</accession>
<keyword evidence="7" id="KW-1185">Reference proteome</keyword>
<reference evidence="6 7" key="1">
    <citation type="journal article" date="2019" name="Genome Biol. Evol.">
        <title>Insights into the evolution of the New World diploid cottons (Gossypium, subgenus Houzingenia) based on genome sequencing.</title>
        <authorList>
            <person name="Grover C.E."/>
            <person name="Arick M.A. 2nd"/>
            <person name="Thrash A."/>
            <person name="Conover J.L."/>
            <person name="Sanders W.S."/>
            <person name="Peterson D.G."/>
            <person name="Frelichowski J.E."/>
            <person name="Scheffler J.A."/>
            <person name="Scheffler B.E."/>
            <person name="Wendel J.F."/>
        </authorList>
    </citation>
    <scope>NUCLEOTIDE SEQUENCE [LARGE SCALE GENOMIC DNA]</scope>
    <source>
        <strain evidence="6">157</strain>
        <tissue evidence="6">Leaf</tissue>
    </source>
</reference>
<dbReference type="InterPro" id="IPR044522">
    <property type="entry name" value="TSO1-like"/>
</dbReference>
<dbReference type="PROSITE" id="PS51634">
    <property type="entry name" value="CRC"/>
    <property type="match status" value="1"/>
</dbReference>
<feature type="region of interest" description="Disordered" evidence="4">
    <location>
        <begin position="675"/>
        <end position="704"/>
    </location>
</feature>
<dbReference type="Proteomes" id="UP000593572">
    <property type="component" value="Unassembled WGS sequence"/>
</dbReference>
<dbReference type="InterPro" id="IPR033467">
    <property type="entry name" value="Tesmin/TSO1-like_CXC"/>
</dbReference>
<evidence type="ECO:0000259" key="5">
    <source>
        <dbReference type="PROSITE" id="PS51634"/>
    </source>
</evidence>
<comment type="similarity">
    <text evidence="2">Belongs to the lin-54 family.</text>
</comment>
<protein>
    <recommendedName>
        <fullName evidence="5">CRC domain-containing protein</fullName>
    </recommendedName>
</protein>
<evidence type="ECO:0000256" key="4">
    <source>
        <dbReference type="SAM" id="MobiDB-lite"/>
    </source>
</evidence>
<evidence type="ECO:0000256" key="1">
    <source>
        <dbReference type="ARBA" id="ARBA00004123"/>
    </source>
</evidence>
<dbReference type="Pfam" id="PF03638">
    <property type="entry name" value="TCR"/>
    <property type="match status" value="2"/>
</dbReference>
<keyword evidence="3" id="KW-0539">Nucleus</keyword>
<dbReference type="AlphaFoldDB" id="A0A7J8NLP0"/>
<dbReference type="PANTHER" id="PTHR46159:SF15">
    <property type="entry name" value="CRC DOMAIN-CONTAINING PROTEIN"/>
    <property type="match status" value="1"/>
</dbReference>
<feature type="compositionally biased region" description="Polar residues" evidence="4">
    <location>
        <begin position="679"/>
        <end position="688"/>
    </location>
</feature>
<dbReference type="InterPro" id="IPR005172">
    <property type="entry name" value="CRC"/>
</dbReference>
<evidence type="ECO:0000313" key="6">
    <source>
        <dbReference type="EMBL" id="MBA0577816.1"/>
    </source>
</evidence>
<gene>
    <name evidence="6" type="ORF">Golob_024770</name>
</gene>
<dbReference type="GO" id="GO:0005634">
    <property type="term" value="C:nucleus"/>
    <property type="evidence" value="ECO:0007669"/>
    <property type="project" value="UniProtKB-SubCell"/>
</dbReference>
<proteinExistence type="inferred from homology"/>
<dbReference type="EMBL" id="JABEZX010357315">
    <property type="protein sequence ID" value="MBA0577816.1"/>
    <property type="molecule type" value="Genomic_DNA"/>
</dbReference>
<organism evidence="6 7">
    <name type="scientific">Gossypium lobatum</name>
    <dbReference type="NCBI Taxonomy" id="34289"/>
    <lineage>
        <taxon>Eukaryota</taxon>
        <taxon>Viridiplantae</taxon>
        <taxon>Streptophyta</taxon>
        <taxon>Embryophyta</taxon>
        <taxon>Tracheophyta</taxon>
        <taxon>Spermatophyta</taxon>
        <taxon>Magnoliopsida</taxon>
        <taxon>eudicotyledons</taxon>
        <taxon>Gunneridae</taxon>
        <taxon>Pentapetalae</taxon>
        <taxon>rosids</taxon>
        <taxon>malvids</taxon>
        <taxon>Malvales</taxon>
        <taxon>Malvaceae</taxon>
        <taxon>Malvoideae</taxon>
        <taxon>Gossypium</taxon>
    </lineage>
</organism>
<evidence type="ECO:0000313" key="7">
    <source>
        <dbReference type="Proteomes" id="UP000593572"/>
    </source>
</evidence>
<name>A0A7J8NLP0_9ROSI</name>